<dbReference type="EMBL" id="JAFJMO010000013">
    <property type="protein sequence ID" value="KAJ8258837.1"/>
    <property type="molecule type" value="Genomic_DNA"/>
</dbReference>
<comment type="caution">
    <text evidence="2">The sequence shown here is derived from an EMBL/GenBank/DDBJ whole genome shotgun (WGS) entry which is preliminary data.</text>
</comment>
<reference evidence="2" key="1">
    <citation type="journal article" date="2023" name="Science">
        <title>Genome structures resolve the early diversification of teleost fishes.</title>
        <authorList>
            <person name="Parey E."/>
            <person name="Louis A."/>
            <person name="Montfort J."/>
            <person name="Bouchez O."/>
            <person name="Roques C."/>
            <person name="Iampietro C."/>
            <person name="Lluch J."/>
            <person name="Castinel A."/>
            <person name="Donnadieu C."/>
            <person name="Desvignes T."/>
            <person name="Floi Bucao C."/>
            <person name="Jouanno E."/>
            <person name="Wen M."/>
            <person name="Mejri S."/>
            <person name="Dirks R."/>
            <person name="Jansen H."/>
            <person name="Henkel C."/>
            <person name="Chen W.J."/>
            <person name="Zahm M."/>
            <person name="Cabau C."/>
            <person name="Klopp C."/>
            <person name="Thompson A.W."/>
            <person name="Robinson-Rechavi M."/>
            <person name="Braasch I."/>
            <person name="Lecointre G."/>
            <person name="Bobe J."/>
            <person name="Postlethwait J.H."/>
            <person name="Berthelot C."/>
            <person name="Roest Crollius H."/>
            <person name="Guiguen Y."/>
        </authorList>
    </citation>
    <scope>NUCLEOTIDE SEQUENCE</scope>
    <source>
        <strain evidence="2">Concon-B</strain>
    </source>
</reference>
<name>A0A9Q1HSB6_CONCO</name>
<proteinExistence type="predicted"/>
<feature type="non-terminal residue" evidence="2">
    <location>
        <position position="182"/>
    </location>
</feature>
<evidence type="ECO:0000313" key="2">
    <source>
        <dbReference type="EMBL" id="KAJ8258837.1"/>
    </source>
</evidence>
<dbReference type="Proteomes" id="UP001152803">
    <property type="component" value="Unassembled WGS sequence"/>
</dbReference>
<gene>
    <name evidence="2" type="ORF">COCON_G00178490</name>
</gene>
<keyword evidence="3" id="KW-1185">Reference proteome</keyword>
<dbReference type="AlphaFoldDB" id="A0A9Q1HSB6"/>
<evidence type="ECO:0000313" key="3">
    <source>
        <dbReference type="Proteomes" id="UP001152803"/>
    </source>
</evidence>
<feature type="compositionally biased region" description="Low complexity" evidence="1">
    <location>
        <begin position="32"/>
        <end position="54"/>
    </location>
</feature>
<accession>A0A9Q1HSB6</accession>
<protein>
    <submittedName>
        <fullName evidence="2">Uncharacterized protein</fullName>
    </submittedName>
</protein>
<evidence type="ECO:0000256" key="1">
    <source>
        <dbReference type="SAM" id="MobiDB-lite"/>
    </source>
</evidence>
<feature type="compositionally biased region" description="Polar residues" evidence="1">
    <location>
        <begin position="55"/>
        <end position="65"/>
    </location>
</feature>
<feature type="region of interest" description="Disordered" evidence="1">
    <location>
        <begin position="28"/>
        <end position="83"/>
    </location>
</feature>
<organism evidence="2 3">
    <name type="scientific">Conger conger</name>
    <name type="common">Conger eel</name>
    <name type="synonym">Muraena conger</name>
    <dbReference type="NCBI Taxonomy" id="82655"/>
    <lineage>
        <taxon>Eukaryota</taxon>
        <taxon>Metazoa</taxon>
        <taxon>Chordata</taxon>
        <taxon>Craniata</taxon>
        <taxon>Vertebrata</taxon>
        <taxon>Euteleostomi</taxon>
        <taxon>Actinopterygii</taxon>
        <taxon>Neopterygii</taxon>
        <taxon>Teleostei</taxon>
        <taxon>Anguilliformes</taxon>
        <taxon>Congridae</taxon>
        <taxon>Conger</taxon>
    </lineage>
</organism>
<sequence length="182" mass="19546">MPPPGRGSRGSATCEICADVHSCGSWRTPVGTWCTSSRSCTTTATPARATSETTLPSSPVTPETPDSSRPPNKLPLPRPLPQRLSASAAPLPRLALAVSETPPRHKNCPPKSLQEENKLLSHSCSPPPPKKILNFCLSSILLGVFLFDRGVCVQGYVFFVSVFEIWHAHKDLVARGAVPGER</sequence>